<name>A0A9X2ELJ8_9GAMM</name>
<keyword evidence="4" id="KW-0732">Signal</keyword>
<evidence type="ECO:0000256" key="6">
    <source>
        <dbReference type="ARBA" id="ARBA00022841"/>
    </source>
</evidence>
<evidence type="ECO:0000256" key="5">
    <source>
        <dbReference type="ARBA" id="ARBA00022764"/>
    </source>
</evidence>
<evidence type="ECO:0000259" key="7">
    <source>
        <dbReference type="Pfam" id="PF16822"/>
    </source>
</evidence>
<keyword evidence="6" id="KW-0016">Alginate biosynthesis</keyword>
<keyword evidence="9" id="KW-1185">Reference proteome</keyword>
<dbReference type="Pfam" id="PF16822">
    <property type="entry name" value="ALGX"/>
    <property type="match status" value="1"/>
</dbReference>
<dbReference type="InterPro" id="IPR031811">
    <property type="entry name" value="ALGX/ALGJ_SGNH-like"/>
</dbReference>
<reference evidence="8" key="1">
    <citation type="journal article" date="2022" name="Arch. Microbiol.">
        <title>Microbulbifer okhotskensis sp. nov., isolated from a deep bottom sediment of the Okhotsk Sea.</title>
        <authorList>
            <person name="Romanenko L."/>
            <person name="Kurilenko V."/>
            <person name="Otstavnykh N."/>
            <person name="Velansky P."/>
            <person name="Isaeva M."/>
            <person name="Mikhailov V."/>
        </authorList>
    </citation>
    <scope>NUCLEOTIDE SEQUENCE</scope>
    <source>
        <strain evidence="8">OS29</strain>
    </source>
</reference>
<keyword evidence="3" id="KW-0808">Transferase</keyword>
<evidence type="ECO:0000313" key="8">
    <source>
        <dbReference type="EMBL" id="MCO1334477.1"/>
    </source>
</evidence>
<gene>
    <name evidence="8" type="ORF">MO867_09000</name>
</gene>
<accession>A0A9X2ELJ8</accession>
<comment type="subcellular location">
    <subcellularLocation>
        <location evidence="1">Periplasm</location>
    </subcellularLocation>
</comment>
<organism evidence="8 9">
    <name type="scientific">Microbulbifer okhotskensis</name>
    <dbReference type="NCBI Taxonomy" id="2926617"/>
    <lineage>
        <taxon>Bacteria</taxon>
        <taxon>Pseudomonadati</taxon>
        <taxon>Pseudomonadota</taxon>
        <taxon>Gammaproteobacteria</taxon>
        <taxon>Cellvibrionales</taxon>
        <taxon>Microbulbiferaceae</taxon>
        <taxon>Microbulbifer</taxon>
    </lineage>
</organism>
<keyword evidence="5" id="KW-0574">Periplasm</keyword>
<dbReference type="GO" id="GO:0016740">
    <property type="term" value="F:transferase activity"/>
    <property type="evidence" value="ECO:0007669"/>
    <property type="project" value="UniProtKB-KW"/>
</dbReference>
<sequence length="357" mass="41597">MTLPNHIEGKESWLFLHNDTNKVIDEITGRHPQTVSAAEKWVDLIKNRERFARERDLNYVTYIVPNKHCTFENFLPENVVISEQRLASRVKEECLESVIYLPEKFSDEFTFHRNDTHWSDSGAYIAFKDIMGQFNLEVDLKLIDSNFNWRLHVGDLSNREDTRKVPFLPNDLKGEKIFDNGILHVANTVVYQGNSEKKRSIIIFGGSSSSQIINYFCSEFSLVYRIWTQSIDWELVNKLGIKYVVSLPRERFMILPPTDDMSWDYSQTAALKFLSGVAFNEKDVVRNFTLIPHQTVELCVEVLADTMSKMTNDDFSKRLATNPQFNQIGVEYIKLVYNKIYSLNSAIAERLEKYIYK</sequence>
<dbReference type="GO" id="GO:0042597">
    <property type="term" value="C:periplasmic space"/>
    <property type="evidence" value="ECO:0007669"/>
    <property type="project" value="UniProtKB-SubCell"/>
</dbReference>
<dbReference type="EMBL" id="JALBWM010000029">
    <property type="protein sequence ID" value="MCO1334477.1"/>
    <property type="molecule type" value="Genomic_DNA"/>
</dbReference>
<dbReference type="AlphaFoldDB" id="A0A9X2ELJ8"/>
<evidence type="ECO:0000256" key="2">
    <source>
        <dbReference type="ARBA" id="ARBA00005182"/>
    </source>
</evidence>
<evidence type="ECO:0000256" key="4">
    <source>
        <dbReference type="ARBA" id="ARBA00022729"/>
    </source>
</evidence>
<feature type="domain" description="AlgX/AlgJ SGNH hydrolase-like" evidence="7">
    <location>
        <begin position="8"/>
        <end position="137"/>
    </location>
</feature>
<evidence type="ECO:0000313" key="9">
    <source>
        <dbReference type="Proteomes" id="UP001139028"/>
    </source>
</evidence>
<evidence type="ECO:0000256" key="1">
    <source>
        <dbReference type="ARBA" id="ARBA00004418"/>
    </source>
</evidence>
<evidence type="ECO:0000256" key="3">
    <source>
        <dbReference type="ARBA" id="ARBA00022679"/>
    </source>
</evidence>
<proteinExistence type="predicted"/>
<comment type="pathway">
    <text evidence="2">Glycan biosynthesis; alginate biosynthesis.</text>
</comment>
<protein>
    <recommendedName>
        <fullName evidence="7">AlgX/AlgJ SGNH hydrolase-like domain-containing protein</fullName>
    </recommendedName>
</protein>
<dbReference type="RefSeq" id="WP_252466025.1">
    <property type="nucleotide sequence ID" value="NZ_JALBWM010000029.1"/>
</dbReference>
<dbReference type="GO" id="GO:0042121">
    <property type="term" value="P:alginic acid biosynthetic process"/>
    <property type="evidence" value="ECO:0007669"/>
    <property type="project" value="UniProtKB-KW"/>
</dbReference>
<comment type="caution">
    <text evidence="8">The sequence shown here is derived from an EMBL/GenBank/DDBJ whole genome shotgun (WGS) entry which is preliminary data.</text>
</comment>
<dbReference type="Proteomes" id="UP001139028">
    <property type="component" value="Unassembled WGS sequence"/>
</dbReference>